<dbReference type="GO" id="GO:0018812">
    <property type="term" value="F:3-hydroxyacyl-CoA dehydratase activity"/>
    <property type="evidence" value="ECO:0007669"/>
    <property type="project" value="UniProtKB-ARBA"/>
</dbReference>
<evidence type="ECO:0000259" key="1">
    <source>
        <dbReference type="Pfam" id="PF01575"/>
    </source>
</evidence>
<feature type="domain" description="Peroxisomal multifunctional enzyme type 2-like N-terminal" evidence="2">
    <location>
        <begin position="17"/>
        <end position="141"/>
    </location>
</feature>
<sequence length="286" mass="31656">AMNAELARNHKAEPVFFEYTTRDAIVYALGIGCKTKDDLRYLYEGAVGFMPLPTYIVAPGLLNMIIGWPGLELDVPRILHGEQYIEMYEPLPPEGSLRTETRVLDIVDKGSGALILCEITTYDKRSGTKLGMHQFSVFQVGSGNFGGPRSSSYEKKGADIPKRPADRIVSEATSADQAALYRMGAGDLNPIHIDHEKAQIAGFKSPILHGLCTMGFVTRHILKTFANNDASLFKAIKVRFSSPVLPGQTLETHLWDEDDKVIFETKVKETGKIVLSNGYTVLHRKN</sequence>
<dbReference type="EMBL" id="BTSX01000004">
    <property type="protein sequence ID" value="GMS93591.1"/>
    <property type="molecule type" value="Genomic_DNA"/>
</dbReference>
<dbReference type="Pfam" id="PF01575">
    <property type="entry name" value="MaoC_dehydratas"/>
    <property type="match status" value="1"/>
</dbReference>
<proteinExistence type="predicted"/>
<dbReference type="GO" id="GO:0003857">
    <property type="term" value="F:(3S)-3-hydroxyacyl-CoA dehydrogenase (NAD+) activity"/>
    <property type="evidence" value="ECO:0007669"/>
    <property type="project" value="TreeGrafter"/>
</dbReference>
<feature type="non-terminal residue" evidence="3">
    <location>
        <position position="286"/>
    </location>
</feature>
<feature type="domain" description="MaoC-like" evidence="1">
    <location>
        <begin position="161"/>
        <end position="276"/>
    </location>
</feature>
<dbReference type="GO" id="GO:0005777">
    <property type="term" value="C:peroxisome"/>
    <property type="evidence" value="ECO:0007669"/>
    <property type="project" value="TreeGrafter"/>
</dbReference>
<keyword evidence="4" id="KW-1185">Reference proteome</keyword>
<dbReference type="AlphaFoldDB" id="A0AAV5TH11"/>
<dbReference type="Pfam" id="PF22622">
    <property type="entry name" value="MFE-2_hydrat-2_N"/>
    <property type="match status" value="1"/>
</dbReference>
<dbReference type="Gene3D" id="3.10.129.10">
    <property type="entry name" value="Hotdog Thioesterase"/>
    <property type="match status" value="2"/>
</dbReference>
<feature type="non-terminal residue" evidence="3">
    <location>
        <position position="1"/>
    </location>
</feature>
<evidence type="ECO:0008006" key="5">
    <source>
        <dbReference type="Google" id="ProtNLM"/>
    </source>
</evidence>
<dbReference type="SUPFAM" id="SSF54637">
    <property type="entry name" value="Thioesterase/thiol ester dehydrase-isomerase"/>
    <property type="match status" value="2"/>
</dbReference>
<dbReference type="CDD" id="cd03448">
    <property type="entry name" value="HDE_HSD"/>
    <property type="match status" value="1"/>
</dbReference>
<dbReference type="InterPro" id="IPR029069">
    <property type="entry name" value="HotDog_dom_sf"/>
</dbReference>
<evidence type="ECO:0000313" key="3">
    <source>
        <dbReference type="EMBL" id="GMS93591.1"/>
    </source>
</evidence>
<gene>
    <name evidence="3" type="ORF">PENTCL1PPCAC_15766</name>
</gene>
<dbReference type="GO" id="GO:0006635">
    <property type="term" value="P:fatty acid beta-oxidation"/>
    <property type="evidence" value="ECO:0007669"/>
    <property type="project" value="TreeGrafter"/>
</dbReference>
<name>A0AAV5TH11_9BILA</name>
<reference evidence="3" key="1">
    <citation type="submission" date="2023-10" db="EMBL/GenBank/DDBJ databases">
        <title>Genome assembly of Pristionchus species.</title>
        <authorList>
            <person name="Yoshida K."/>
            <person name="Sommer R.J."/>
        </authorList>
    </citation>
    <scope>NUCLEOTIDE SEQUENCE</scope>
    <source>
        <strain evidence="3">RS0144</strain>
    </source>
</reference>
<dbReference type="Proteomes" id="UP001432027">
    <property type="component" value="Unassembled WGS sequence"/>
</dbReference>
<comment type="caution">
    <text evidence="3">The sequence shown here is derived from an EMBL/GenBank/DDBJ whole genome shotgun (WGS) entry which is preliminary data.</text>
</comment>
<dbReference type="PANTHER" id="PTHR13078:SF56">
    <property type="entry name" value="PEROXISOMAL MULTIFUNCTIONAL ENZYME TYPE 2"/>
    <property type="match status" value="1"/>
</dbReference>
<organism evidence="3 4">
    <name type="scientific">Pristionchus entomophagus</name>
    <dbReference type="NCBI Taxonomy" id="358040"/>
    <lineage>
        <taxon>Eukaryota</taxon>
        <taxon>Metazoa</taxon>
        <taxon>Ecdysozoa</taxon>
        <taxon>Nematoda</taxon>
        <taxon>Chromadorea</taxon>
        <taxon>Rhabditida</taxon>
        <taxon>Rhabditina</taxon>
        <taxon>Diplogasteromorpha</taxon>
        <taxon>Diplogasteroidea</taxon>
        <taxon>Neodiplogasteridae</taxon>
        <taxon>Pristionchus</taxon>
    </lineage>
</organism>
<evidence type="ECO:0000313" key="4">
    <source>
        <dbReference type="Proteomes" id="UP001432027"/>
    </source>
</evidence>
<accession>A0AAV5TH11</accession>
<dbReference type="PANTHER" id="PTHR13078">
    <property type="entry name" value="PEROXISOMAL MULTIFUNCTIONAL ENZYME TYPE 2-RELATED"/>
    <property type="match status" value="1"/>
</dbReference>
<dbReference type="InterPro" id="IPR054357">
    <property type="entry name" value="MFE-2_N"/>
</dbReference>
<protein>
    <recommendedName>
        <fullName evidence="5">MaoC-like domain-containing protein</fullName>
    </recommendedName>
</protein>
<evidence type="ECO:0000259" key="2">
    <source>
        <dbReference type="Pfam" id="PF22622"/>
    </source>
</evidence>
<dbReference type="GO" id="GO:0044594">
    <property type="term" value="F:17-beta-hydroxysteroid dehydrogenase (NAD+) activity"/>
    <property type="evidence" value="ECO:0007669"/>
    <property type="project" value="TreeGrafter"/>
</dbReference>
<dbReference type="InterPro" id="IPR002539">
    <property type="entry name" value="MaoC-like_dom"/>
</dbReference>